<dbReference type="AlphaFoldDB" id="A0AA40CC14"/>
<evidence type="ECO:0000259" key="2">
    <source>
        <dbReference type="Pfam" id="PF00293"/>
    </source>
</evidence>
<dbReference type="PANTHER" id="PTHR21340">
    <property type="entry name" value="DIADENOSINE 5,5-P1,P4-TETRAPHOSPHATE PYROPHOSPHOHYDROLASE MUTT"/>
    <property type="match status" value="1"/>
</dbReference>
<evidence type="ECO:0000313" key="4">
    <source>
        <dbReference type="Proteomes" id="UP001175000"/>
    </source>
</evidence>
<dbReference type="InterPro" id="IPR051325">
    <property type="entry name" value="Nudix_hydrolase_domain"/>
</dbReference>
<keyword evidence="4" id="KW-1185">Reference proteome</keyword>
<protein>
    <recommendedName>
        <fullName evidence="2">Nudix hydrolase domain-containing protein</fullName>
    </recommendedName>
</protein>
<dbReference type="EMBL" id="JAULSU010000001">
    <property type="protein sequence ID" value="KAK0633246.1"/>
    <property type="molecule type" value="Genomic_DNA"/>
</dbReference>
<dbReference type="SUPFAM" id="SSF55811">
    <property type="entry name" value="Nudix"/>
    <property type="match status" value="1"/>
</dbReference>
<gene>
    <name evidence="3" type="ORF">B0T14DRAFT_416908</name>
</gene>
<dbReference type="InterPro" id="IPR000086">
    <property type="entry name" value="NUDIX_hydrolase_dom"/>
</dbReference>
<feature type="domain" description="Nudix hydrolase" evidence="2">
    <location>
        <begin position="40"/>
        <end position="172"/>
    </location>
</feature>
<dbReference type="InterPro" id="IPR020084">
    <property type="entry name" value="NUDIX_hydrolase_CS"/>
</dbReference>
<dbReference type="PROSITE" id="PS00893">
    <property type="entry name" value="NUDIX_BOX"/>
    <property type="match status" value="1"/>
</dbReference>
<sequence length="201" mass="22176">MAVDSLERLDTERIDRSMDFRPADALVMSCGTVTLDLARGLVLLIWNKQQRIHQLPKGRRNIEEPMLSAALRETYEETGIRVTPLRLNIATRATPPKQPNNGRGQKNPDITVGCPSTEFVGACLYPDPQSETEALKTVFYYAATADSTIKPDAGTQEAWEKLEPRWVAIADVASILCFQGEIAAVRKAVDDVKKTGYTIGG</sequence>
<evidence type="ECO:0000256" key="1">
    <source>
        <dbReference type="ARBA" id="ARBA00022801"/>
    </source>
</evidence>
<evidence type="ECO:0000313" key="3">
    <source>
        <dbReference type="EMBL" id="KAK0633246.1"/>
    </source>
</evidence>
<dbReference type="Gene3D" id="3.90.79.10">
    <property type="entry name" value="Nucleoside Triphosphate Pyrophosphohydrolase"/>
    <property type="match status" value="1"/>
</dbReference>
<proteinExistence type="predicted"/>
<name>A0AA40CC14_9PEZI</name>
<reference evidence="3" key="1">
    <citation type="submission" date="2023-06" db="EMBL/GenBank/DDBJ databases">
        <title>Genome-scale phylogeny and comparative genomics of the fungal order Sordariales.</title>
        <authorList>
            <consortium name="Lawrence Berkeley National Laboratory"/>
            <person name="Hensen N."/>
            <person name="Bonometti L."/>
            <person name="Westerberg I."/>
            <person name="Brannstrom I.O."/>
            <person name="Guillou S."/>
            <person name="Cros-Aarteil S."/>
            <person name="Calhoun S."/>
            <person name="Haridas S."/>
            <person name="Kuo A."/>
            <person name="Mondo S."/>
            <person name="Pangilinan J."/>
            <person name="Riley R."/>
            <person name="Labutti K."/>
            <person name="Andreopoulos B."/>
            <person name="Lipzen A."/>
            <person name="Chen C."/>
            <person name="Yanf M."/>
            <person name="Daum C."/>
            <person name="Ng V."/>
            <person name="Clum A."/>
            <person name="Steindorff A."/>
            <person name="Ohm R."/>
            <person name="Martin F."/>
            <person name="Silar P."/>
            <person name="Natvig D."/>
            <person name="Lalanne C."/>
            <person name="Gautier V."/>
            <person name="Ament-Velasquez S.L."/>
            <person name="Kruys A."/>
            <person name="Hutchinson M.I."/>
            <person name="Powell A.J."/>
            <person name="Barry K."/>
            <person name="Miller A.N."/>
            <person name="Grigoriev I.V."/>
            <person name="Debuchy R."/>
            <person name="Gladieux P."/>
            <person name="Thoren M.H."/>
            <person name="Johannesson H."/>
        </authorList>
    </citation>
    <scope>NUCLEOTIDE SEQUENCE</scope>
    <source>
        <strain evidence="3">CBS 606.72</strain>
    </source>
</reference>
<organism evidence="3 4">
    <name type="scientific">Immersiella caudata</name>
    <dbReference type="NCBI Taxonomy" id="314043"/>
    <lineage>
        <taxon>Eukaryota</taxon>
        <taxon>Fungi</taxon>
        <taxon>Dikarya</taxon>
        <taxon>Ascomycota</taxon>
        <taxon>Pezizomycotina</taxon>
        <taxon>Sordariomycetes</taxon>
        <taxon>Sordariomycetidae</taxon>
        <taxon>Sordariales</taxon>
        <taxon>Lasiosphaeriaceae</taxon>
        <taxon>Immersiella</taxon>
    </lineage>
</organism>
<accession>A0AA40CC14</accession>
<dbReference type="GO" id="GO:0006167">
    <property type="term" value="P:AMP biosynthetic process"/>
    <property type="evidence" value="ECO:0007669"/>
    <property type="project" value="TreeGrafter"/>
</dbReference>
<keyword evidence="1" id="KW-0378">Hydrolase</keyword>
<dbReference type="GO" id="GO:0004081">
    <property type="term" value="F:bis(5'-nucleosyl)-tetraphosphatase (asymmetrical) activity"/>
    <property type="evidence" value="ECO:0007669"/>
    <property type="project" value="TreeGrafter"/>
</dbReference>
<dbReference type="PANTHER" id="PTHR21340:SF0">
    <property type="entry name" value="BIS(5'-NUCLEOSYL)-TETRAPHOSPHATASE [ASYMMETRICAL]"/>
    <property type="match status" value="1"/>
</dbReference>
<dbReference type="GO" id="GO:0006754">
    <property type="term" value="P:ATP biosynthetic process"/>
    <property type="evidence" value="ECO:0007669"/>
    <property type="project" value="TreeGrafter"/>
</dbReference>
<comment type="caution">
    <text evidence="3">The sequence shown here is derived from an EMBL/GenBank/DDBJ whole genome shotgun (WGS) entry which is preliminary data.</text>
</comment>
<dbReference type="Pfam" id="PF00293">
    <property type="entry name" value="NUDIX"/>
    <property type="match status" value="1"/>
</dbReference>
<dbReference type="InterPro" id="IPR015797">
    <property type="entry name" value="NUDIX_hydrolase-like_dom_sf"/>
</dbReference>
<dbReference type="Proteomes" id="UP001175000">
    <property type="component" value="Unassembled WGS sequence"/>
</dbReference>